<proteinExistence type="predicted"/>
<organism evidence="2 3">
    <name type="scientific">Lactuca saligna</name>
    <name type="common">Willowleaf lettuce</name>
    <dbReference type="NCBI Taxonomy" id="75948"/>
    <lineage>
        <taxon>Eukaryota</taxon>
        <taxon>Viridiplantae</taxon>
        <taxon>Streptophyta</taxon>
        <taxon>Embryophyta</taxon>
        <taxon>Tracheophyta</taxon>
        <taxon>Spermatophyta</taxon>
        <taxon>Magnoliopsida</taxon>
        <taxon>eudicotyledons</taxon>
        <taxon>Gunneridae</taxon>
        <taxon>Pentapetalae</taxon>
        <taxon>asterids</taxon>
        <taxon>campanulids</taxon>
        <taxon>Asterales</taxon>
        <taxon>Asteraceae</taxon>
        <taxon>Cichorioideae</taxon>
        <taxon>Cichorieae</taxon>
        <taxon>Lactucinae</taxon>
        <taxon>Lactuca</taxon>
    </lineage>
</organism>
<reference evidence="2" key="1">
    <citation type="submission" date="2023-04" db="EMBL/GenBank/DDBJ databases">
        <authorList>
            <person name="Vijverberg K."/>
            <person name="Xiong W."/>
            <person name="Schranz E."/>
        </authorList>
    </citation>
    <scope>NUCLEOTIDE SEQUENCE</scope>
</reference>
<sequence length="157" mass="16654">MDTFSVAPKAAKDEERATKGLSETPTATSTLSLPFAEQAPSSSSPFVFFNESSIILSYLNSSPSISPSDRDGESLPMTTTVGGGSEILNSSSGSQWVEGSSPLMMICKGRKTETIVVVGGSEDGEKGCLGCYNRRATTRKGKWGVWVIQSMKWIEGG</sequence>
<keyword evidence="3" id="KW-1185">Reference proteome</keyword>
<accession>A0AA35ZGC7</accession>
<feature type="region of interest" description="Disordered" evidence="1">
    <location>
        <begin position="63"/>
        <end position="95"/>
    </location>
</feature>
<evidence type="ECO:0000313" key="2">
    <source>
        <dbReference type="EMBL" id="CAI9291187.1"/>
    </source>
</evidence>
<protein>
    <submittedName>
        <fullName evidence="2">Uncharacterized protein</fullName>
    </submittedName>
</protein>
<dbReference type="Proteomes" id="UP001177003">
    <property type="component" value="Chromosome 6"/>
</dbReference>
<dbReference type="EMBL" id="OX465082">
    <property type="protein sequence ID" value="CAI9291187.1"/>
    <property type="molecule type" value="Genomic_DNA"/>
</dbReference>
<feature type="compositionally biased region" description="Polar residues" evidence="1">
    <location>
        <begin position="21"/>
        <end position="32"/>
    </location>
</feature>
<gene>
    <name evidence="2" type="ORF">LSALG_LOCUS30339</name>
</gene>
<dbReference type="AlphaFoldDB" id="A0AA35ZGC7"/>
<evidence type="ECO:0000313" key="3">
    <source>
        <dbReference type="Proteomes" id="UP001177003"/>
    </source>
</evidence>
<feature type="region of interest" description="Disordered" evidence="1">
    <location>
        <begin position="1"/>
        <end position="33"/>
    </location>
</feature>
<name>A0AA35ZGC7_LACSI</name>
<evidence type="ECO:0000256" key="1">
    <source>
        <dbReference type="SAM" id="MobiDB-lite"/>
    </source>
</evidence>